<organism evidence="1 2">
    <name type="scientific">Cucumis sativus</name>
    <name type="common">Cucumber</name>
    <dbReference type="NCBI Taxonomy" id="3659"/>
    <lineage>
        <taxon>Eukaryota</taxon>
        <taxon>Viridiplantae</taxon>
        <taxon>Streptophyta</taxon>
        <taxon>Embryophyta</taxon>
        <taxon>Tracheophyta</taxon>
        <taxon>Spermatophyta</taxon>
        <taxon>Magnoliopsida</taxon>
        <taxon>eudicotyledons</taxon>
        <taxon>Gunneridae</taxon>
        <taxon>Pentapetalae</taxon>
        <taxon>rosids</taxon>
        <taxon>fabids</taxon>
        <taxon>Cucurbitales</taxon>
        <taxon>Cucurbitaceae</taxon>
        <taxon>Benincaseae</taxon>
        <taxon>Cucumis</taxon>
    </lineage>
</organism>
<reference evidence="1 2" key="1">
    <citation type="journal article" date="2009" name="Nat. Genet.">
        <title>The genome of the cucumber, Cucumis sativus L.</title>
        <authorList>
            <person name="Huang S."/>
            <person name="Li R."/>
            <person name="Zhang Z."/>
            <person name="Li L."/>
            <person name="Gu X."/>
            <person name="Fan W."/>
            <person name="Lucas W.J."/>
            <person name="Wang X."/>
            <person name="Xie B."/>
            <person name="Ni P."/>
            <person name="Ren Y."/>
            <person name="Zhu H."/>
            <person name="Li J."/>
            <person name="Lin K."/>
            <person name="Jin W."/>
            <person name="Fei Z."/>
            <person name="Li G."/>
            <person name="Staub J."/>
            <person name="Kilian A."/>
            <person name="van der Vossen E.A."/>
            <person name="Wu Y."/>
            <person name="Guo J."/>
            <person name="He J."/>
            <person name="Jia Z."/>
            <person name="Ren Y."/>
            <person name="Tian G."/>
            <person name="Lu Y."/>
            <person name="Ruan J."/>
            <person name="Qian W."/>
            <person name="Wang M."/>
            <person name="Huang Q."/>
            <person name="Li B."/>
            <person name="Xuan Z."/>
            <person name="Cao J."/>
            <person name="Asan"/>
            <person name="Wu Z."/>
            <person name="Zhang J."/>
            <person name="Cai Q."/>
            <person name="Bai Y."/>
            <person name="Zhao B."/>
            <person name="Han Y."/>
            <person name="Li Y."/>
            <person name="Li X."/>
            <person name="Wang S."/>
            <person name="Shi Q."/>
            <person name="Liu S."/>
            <person name="Cho W.K."/>
            <person name="Kim J.Y."/>
            <person name="Xu Y."/>
            <person name="Heller-Uszynska K."/>
            <person name="Miao H."/>
            <person name="Cheng Z."/>
            <person name="Zhang S."/>
            <person name="Wu J."/>
            <person name="Yang Y."/>
            <person name="Kang H."/>
            <person name="Li M."/>
            <person name="Liang H."/>
            <person name="Ren X."/>
            <person name="Shi Z."/>
            <person name="Wen M."/>
            <person name="Jian M."/>
            <person name="Yang H."/>
            <person name="Zhang G."/>
            <person name="Yang Z."/>
            <person name="Chen R."/>
            <person name="Liu S."/>
            <person name="Li J."/>
            <person name="Ma L."/>
            <person name="Liu H."/>
            <person name="Zhou Y."/>
            <person name="Zhao J."/>
            <person name="Fang X."/>
            <person name="Li G."/>
            <person name="Fang L."/>
            <person name="Li Y."/>
            <person name="Liu D."/>
            <person name="Zheng H."/>
            <person name="Zhang Y."/>
            <person name="Qin N."/>
            <person name="Li Z."/>
            <person name="Yang G."/>
            <person name="Yang S."/>
            <person name="Bolund L."/>
            <person name="Kristiansen K."/>
            <person name="Zheng H."/>
            <person name="Li S."/>
            <person name="Zhang X."/>
            <person name="Yang H."/>
            <person name="Wang J."/>
            <person name="Sun R."/>
            <person name="Zhang B."/>
            <person name="Jiang S."/>
            <person name="Wang J."/>
            <person name="Du Y."/>
            <person name="Li S."/>
        </authorList>
    </citation>
    <scope>NUCLEOTIDE SEQUENCE [LARGE SCALE GENOMIC DNA]</scope>
    <source>
        <strain evidence="2">cv. 9930</strain>
    </source>
</reference>
<reference evidence="1 2" key="3">
    <citation type="journal article" date="2010" name="BMC Genomics">
        <title>Transcriptome sequencing and comparative analysis of cucumber flowers with different sex types.</title>
        <authorList>
            <person name="Guo S."/>
            <person name="Zheng Y."/>
            <person name="Joung J.G."/>
            <person name="Liu S."/>
            <person name="Zhang Z."/>
            <person name="Crasta O.R."/>
            <person name="Sobral B.W."/>
            <person name="Xu Y."/>
            <person name="Huang S."/>
            <person name="Fei Z."/>
        </authorList>
    </citation>
    <scope>NUCLEOTIDE SEQUENCE [LARGE SCALE GENOMIC DNA]</scope>
    <source>
        <strain evidence="2">cv. 9930</strain>
    </source>
</reference>
<sequence length="67" mass="7676">MSVFYQSRINRSLLKFDAMVGDITIRANRSGYIDYTLPFTESGVSMVVSMKSSKNTSMWAFLKPLTW</sequence>
<dbReference type="AlphaFoldDB" id="A0A0A0KHY8"/>
<name>A0A0A0KHY8_CUCSA</name>
<evidence type="ECO:0000313" key="1">
    <source>
        <dbReference type="EMBL" id="KGN47386.1"/>
    </source>
</evidence>
<reference evidence="1 2" key="2">
    <citation type="journal article" date="2009" name="PLoS ONE">
        <title>An integrated genetic and cytogenetic map of the cucumber genome.</title>
        <authorList>
            <person name="Ren Y."/>
            <person name="Zhang Z."/>
            <person name="Liu J."/>
            <person name="Staub J.E."/>
            <person name="Han Y."/>
            <person name="Cheng Z."/>
            <person name="Li X."/>
            <person name="Lu J."/>
            <person name="Miao H."/>
            <person name="Kang H."/>
            <person name="Xie B."/>
            <person name="Gu X."/>
            <person name="Wang X."/>
            <person name="Du Y."/>
            <person name="Jin W."/>
            <person name="Huang S."/>
        </authorList>
    </citation>
    <scope>NUCLEOTIDE SEQUENCE [LARGE SCALE GENOMIC DNA]</scope>
    <source>
        <strain evidence="2">cv. 9930</strain>
    </source>
</reference>
<protein>
    <recommendedName>
        <fullName evidence="3">Solute-binding protein family 3/N-terminal domain-containing protein</fullName>
    </recommendedName>
</protein>
<dbReference type="Proteomes" id="UP000029981">
    <property type="component" value="Chromosome 6"/>
</dbReference>
<dbReference type="OMA" id="PSMWIAT"/>
<dbReference type="InterPro" id="IPR015683">
    <property type="entry name" value="Ionotropic_Glu_rcpt"/>
</dbReference>
<dbReference type="STRING" id="3659.A0A0A0KHY8"/>
<dbReference type="SUPFAM" id="SSF53850">
    <property type="entry name" value="Periplasmic binding protein-like II"/>
    <property type="match status" value="1"/>
</dbReference>
<dbReference type="Gramene" id="KGN47386">
    <property type="protein sequence ID" value="KGN47386"/>
    <property type="gene ID" value="Csa_6G309440"/>
</dbReference>
<dbReference type="PANTHER" id="PTHR18966">
    <property type="entry name" value="IONOTROPIC GLUTAMATE RECEPTOR"/>
    <property type="match status" value="1"/>
</dbReference>
<proteinExistence type="predicted"/>
<evidence type="ECO:0000313" key="2">
    <source>
        <dbReference type="Proteomes" id="UP000029981"/>
    </source>
</evidence>
<evidence type="ECO:0008006" key="3">
    <source>
        <dbReference type="Google" id="ProtNLM"/>
    </source>
</evidence>
<keyword evidence="2" id="KW-1185">Reference proteome</keyword>
<dbReference type="EMBL" id="CM002927">
    <property type="protein sequence ID" value="KGN47386.1"/>
    <property type="molecule type" value="Genomic_DNA"/>
</dbReference>
<gene>
    <name evidence="1" type="ORF">Csa_6G309440</name>
</gene>
<dbReference type="Gene3D" id="3.40.190.10">
    <property type="entry name" value="Periplasmic binding protein-like II"/>
    <property type="match status" value="1"/>
</dbReference>
<reference evidence="1 2" key="4">
    <citation type="journal article" date="2011" name="BMC Genomics">
        <title>RNA-Seq improves annotation of protein-coding genes in the cucumber genome.</title>
        <authorList>
            <person name="Li Z."/>
            <person name="Zhang Z."/>
            <person name="Yan P."/>
            <person name="Huang S."/>
            <person name="Fei Z."/>
            <person name="Lin K."/>
        </authorList>
    </citation>
    <scope>NUCLEOTIDE SEQUENCE [LARGE SCALE GENOMIC DNA]</scope>
    <source>
        <strain evidence="2">cv. 9930</strain>
    </source>
</reference>
<accession>A0A0A0KHY8</accession>